<reference evidence="4" key="1">
    <citation type="submission" date="2022-03" db="EMBL/GenBank/DDBJ databases">
        <title>A functionally conserved STORR gene fusion in Papaver species that diverged 16.8 million years ago.</title>
        <authorList>
            <person name="Catania T."/>
        </authorList>
    </citation>
    <scope>NUCLEOTIDE SEQUENCE</scope>
    <source>
        <strain evidence="4">S-191538</strain>
    </source>
</reference>
<comment type="similarity">
    <text evidence="1">Belongs to the thioesterase PaaI family.</text>
</comment>
<dbReference type="SUPFAM" id="SSF54637">
    <property type="entry name" value="Thioesterase/thiol ester dehydrase-isomerase"/>
    <property type="match status" value="1"/>
</dbReference>
<dbReference type="Pfam" id="PF03061">
    <property type="entry name" value="4HBT"/>
    <property type="match status" value="1"/>
</dbReference>
<evidence type="ECO:0000256" key="2">
    <source>
        <dbReference type="SAM" id="MobiDB-lite"/>
    </source>
</evidence>
<evidence type="ECO:0000256" key="1">
    <source>
        <dbReference type="ARBA" id="ARBA00008324"/>
    </source>
</evidence>
<dbReference type="GO" id="GO:0047617">
    <property type="term" value="F:fatty acyl-CoA hydrolase activity"/>
    <property type="evidence" value="ECO:0007669"/>
    <property type="project" value="InterPro"/>
</dbReference>
<dbReference type="InterPro" id="IPR039298">
    <property type="entry name" value="ACOT13"/>
</dbReference>
<feature type="compositionally biased region" description="Low complexity" evidence="2">
    <location>
        <begin position="1"/>
        <end position="24"/>
    </location>
</feature>
<protein>
    <recommendedName>
        <fullName evidence="3">Thioesterase domain-containing protein</fullName>
    </recommendedName>
</protein>
<gene>
    <name evidence="4" type="ORF">MKW94_024957</name>
</gene>
<dbReference type="EMBL" id="JAJJMA010034228">
    <property type="protein sequence ID" value="MCL7024412.1"/>
    <property type="molecule type" value="Genomic_DNA"/>
</dbReference>
<name>A0AA41RPP4_PAPNU</name>
<proteinExistence type="inferred from homology"/>
<dbReference type="PANTHER" id="PTHR21660:SF12">
    <property type="entry name" value="OS07G0462700 PROTEIN"/>
    <property type="match status" value="1"/>
</dbReference>
<comment type="caution">
    <text evidence="4">The sequence shown here is derived from an EMBL/GenBank/DDBJ whole genome shotgun (WGS) entry which is preliminary data.</text>
</comment>
<keyword evidence="5" id="KW-1185">Reference proteome</keyword>
<feature type="region of interest" description="Disordered" evidence="2">
    <location>
        <begin position="1"/>
        <end position="25"/>
    </location>
</feature>
<accession>A0AA41RPP4</accession>
<evidence type="ECO:0000313" key="4">
    <source>
        <dbReference type="EMBL" id="MCL7024412.1"/>
    </source>
</evidence>
<dbReference type="InterPro" id="IPR006683">
    <property type="entry name" value="Thioestr_dom"/>
</dbReference>
<sequence>MASTSTTSSSSSSSSLTMSSASNTDKTHSWDLRKKYVKGFLQTLGAFKNLPETHQQKGFVSDMMRNLLKIDLIEPGRIICHLTVKRLVTNAYGTFHGGTVAGVAELVAMACARTVVSEDRDLFLGEMSMSYLSASAINVDLEIDGRIVRSGRNVTTVSVEFRVKGTEKLVYTARATFFAEPVSKL</sequence>
<dbReference type="PANTHER" id="PTHR21660">
    <property type="entry name" value="THIOESTERASE SUPERFAMILY MEMBER-RELATED"/>
    <property type="match status" value="1"/>
</dbReference>
<evidence type="ECO:0000259" key="3">
    <source>
        <dbReference type="Pfam" id="PF03061"/>
    </source>
</evidence>
<dbReference type="AlphaFoldDB" id="A0AA41RPP4"/>
<dbReference type="InterPro" id="IPR029069">
    <property type="entry name" value="HotDog_dom_sf"/>
</dbReference>
<feature type="domain" description="Thioesterase" evidence="3">
    <location>
        <begin position="92"/>
        <end position="167"/>
    </location>
</feature>
<organism evidence="4 5">
    <name type="scientific">Papaver nudicaule</name>
    <name type="common">Iceland poppy</name>
    <dbReference type="NCBI Taxonomy" id="74823"/>
    <lineage>
        <taxon>Eukaryota</taxon>
        <taxon>Viridiplantae</taxon>
        <taxon>Streptophyta</taxon>
        <taxon>Embryophyta</taxon>
        <taxon>Tracheophyta</taxon>
        <taxon>Spermatophyta</taxon>
        <taxon>Magnoliopsida</taxon>
        <taxon>Ranunculales</taxon>
        <taxon>Papaveraceae</taxon>
        <taxon>Papaveroideae</taxon>
        <taxon>Papaver</taxon>
    </lineage>
</organism>
<dbReference type="Proteomes" id="UP001177140">
    <property type="component" value="Unassembled WGS sequence"/>
</dbReference>
<dbReference type="Gene3D" id="3.10.129.10">
    <property type="entry name" value="Hotdog Thioesterase"/>
    <property type="match status" value="1"/>
</dbReference>
<dbReference type="CDD" id="cd03443">
    <property type="entry name" value="PaaI_thioesterase"/>
    <property type="match status" value="1"/>
</dbReference>
<evidence type="ECO:0000313" key="5">
    <source>
        <dbReference type="Proteomes" id="UP001177140"/>
    </source>
</evidence>